<gene>
    <name evidence="1" type="ORF">NX720_06730</name>
</gene>
<dbReference type="SUPFAM" id="SSF103642">
    <property type="entry name" value="Sec-C motif"/>
    <property type="match status" value="1"/>
</dbReference>
<dbReference type="NCBIfam" id="TIGR02292">
    <property type="entry name" value="ygfB_yecA"/>
    <property type="match status" value="1"/>
</dbReference>
<dbReference type="RefSeq" id="WP_262600223.1">
    <property type="nucleotide sequence ID" value="NZ_CP103300.1"/>
</dbReference>
<evidence type="ECO:0000313" key="1">
    <source>
        <dbReference type="EMBL" id="UYM17595.1"/>
    </source>
</evidence>
<dbReference type="Gene3D" id="1.25.10.10">
    <property type="entry name" value="Leucine-rich Repeat Variant"/>
    <property type="match status" value="1"/>
</dbReference>
<proteinExistence type="predicted"/>
<protein>
    <submittedName>
        <fullName evidence="1">UPF0149 family protein</fullName>
    </submittedName>
</protein>
<dbReference type="SUPFAM" id="SSF48371">
    <property type="entry name" value="ARM repeat"/>
    <property type="match status" value="1"/>
</dbReference>
<dbReference type="Pfam" id="PF02810">
    <property type="entry name" value="SEC-C"/>
    <property type="match status" value="1"/>
</dbReference>
<reference evidence="1" key="1">
    <citation type="submission" date="2022-10" db="EMBL/GenBank/DDBJ databases">
        <title>Completed Genome Sequence of two octocoral isolated bacterium, Endozoicomonas euniceicola EF212T and Endozoicomonas gorgoniicola PS125T.</title>
        <authorList>
            <person name="Chiou Y.-J."/>
            <person name="Chen Y.-H."/>
        </authorList>
    </citation>
    <scope>NUCLEOTIDE SEQUENCE</scope>
    <source>
        <strain evidence="1">EF212</strain>
    </source>
</reference>
<evidence type="ECO:0000313" key="2">
    <source>
        <dbReference type="Proteomes" id="UP001163255"/>
    </source>
</evidence>
<dbReference type="InterPro" id="IPR036255">
    <property type="entry name" value="YgfB-like_sf"/>
</dbReference>
<dbReference type="PANTHER" id="PTHR33747">
    <property type="entry name" value="UPF0225 PROTEIN SCO1677"/>
    <property type="match status" value="1"/>
</dbReference>
<accession>A0ABY6GY37</accession>
<dbReference type="SUPFAM" id="SSF101327">
    <property type="entry name" value="YgfB-like"/>
    <property type="match status" value="1"/>
</dbReference>
<dbReference type="InterPro" id="IPR016024">
    <property type="entry name" value="ARM-type_fold"/>
</dbReference>
<dbReference type="Gene3D" id="3.10.450.50">
    <property type="match status" value="1"/>
</dbReference>
<dbReference type="InterPro" id="IPR011989">
    <property type="entry name" value="ARM-like"/>
</dbReference>
<dbReference type="InterPro" id="IPR011978">
    <property type="entry name" value="YgfB-like"/>
</dbReference>
<dbReference type="Pfam" id="PF03695">
    <property type="entry name" value="UPF0149"/>
    <property type="match status" value="1"/>
</dbReference>
<sequence>MTRSSIIASLFILLITIPVISMSPYTSPVSELLSIGQCDWKEWADYSRFDFNETHVPELLKMAQDWPLLNHDDEDIVWAPIHAWRVLGILQTEQAVEPLISLFYQEDDNFIIAEYLPSVMGRFGISATERLWQIACNTDEVEDARDLAIESLRWNASFHTADRDETISKLTTMLNDREDDGDYLNTAIMGALVELKGSSSIEAIRAAFERGVIDREIHGDLEDVEIELGLRKERSSIPDWRFDKHQEKLLKEVLAANSGMSFREVQGFIFAMVGSPQPVPPNRWIKGIFGSSFKFASEQQDKDIHRILFNMVDLTVRQIEMGLDIIPLECRPESAEEQAFDELKLWSKGFGEGNAILVNFWEEIFSHKDMKDVEESFTACTILLSVWAQPEKLLERSKQEGGPDVSKMLKAVPSVARELSGLLVDIDKRWKAISEIPETVVNDKVGRNDPCPCGSGKKYKKCCGR</sequence>
<dbReference type="PANTHER" id="PTHR33747:SF1">
    <property type="entry name" value="ADENYLATE CYCLASE-ASSOCIATED CAP C-TERMINAL DOMAIN-CONTAINING PROTEIN"/>
    <property type="match status" value="1"/>
</dbReference>
<dbReference type="Proteomes" id="UP001163255">
    <property type="component" value="Chromosome"/>
</dbReference>
<organism evidence="1 2">
    <name type="scientific">Endozoicomonas euniceicola</name>
    <dbReference type="NCBI Taxonomy" id="1234143"/>
    <lineage>
        <taxon>Bacteria</taxon>
        <taxon>Pseudomonadati</taxon>
        <taxon>Pseudomonadota</taxon>
        <taxon>Gammaproteobacteria</taxon>
        <taxon>Oceanospirillales</taxon>
        <taxon>Endozoicomonadaceae</taxon>
        <taxon>Endozoicomonas</taxon>
    </lineage>
</organism>
<name>A0ABY6GY37_9GAMM</name>
<dbReference type="InterPro" id="IPR004027">
    <property type="entry name" value="SEC_C_motif"/>
</dbReference>
<dbReference type="EMBL" id="CP103300">
    <property type="protein sequence ID" value="UYM17595.1"/>
    <property type="molecule type" value="Genomic_DNA"/>
</dbReference>
<keyword evidence="2" id="KW-1185">Reference proteome</keyword>